<feature type="transmembrane region" description="Helical" evidence="5">
    <location>
        <begin position="40"/>
        <end position="62"/>
    </location>
</feature>
<dbReference type="Pfam" id="PF00905">
    <property type="entry name" value="Transpeptidase"/>
    <property type="match status" value="1"/>
</dbReference>
<evidence type="ECO:0000313" key="9">
    <source>
        <dbReference type="Proteomes" id="UP000292003"/>
    </source>
</evidence>
<evidence type="ECO:0000256" key="1">
    <source>
        <dbReference type="ARBA" id="ARBA00004370"/>
    </source>
</evidence>
<protein>
    <submittedName>
        <fullName evidence="8">Penicillin-binding protein 2</fullName>
    </submittedName>
</protein>
<name>A0A4Q7IZH7_9PSEU</name>
<feature type="domain" description="Penicillin-binding protein transpeptidase" evidence="6">
    <location>
        <begin position="303"/>
        <end position="615"/>
    </location>
</feature>
<dbReference type="GO" id="GO:0005886">
    <property type="term" value="C:plasma membrane"/>
    <property type="evidence" value="ECO:0007669"/>
    <property type="project" value="TreeGrafter"/>
</dbReference>
<accession>A0A4Q7IZH7</accession>
<keyword evidence="3 5" id="KW-0472">Membrane</keyword>
<dbReference type="Gene3D" id="3.90.1310.10">
    <property type="entry name" value="Penicillin-binding protein 2a (Domain 2)"/>
    <property type="match status" value="1"/>
</dbReference>
<dbReference type="InterPro" id="IPR036138">
    <property type="entry name" value="PBP_dimer_sf"/>
</dbReference>
<dbReference type="InterPro" id="IPR012338">
    <property type="entry name" value="Beta-lactam/transpept-like"/>
</dbReference>
<feature type="region of interest" description="Disordered" evidence="4">
    <location>
        <begin position="1"/>
        <end position="32"/>
    </location>
</feature>
<evidence type="ECO:0000259" key="6">
    <source>
        <dbReference type="Pfam" id="PF00905"/>
    </source>
</evidence>
<gene>
    <name evidence="8" type="ORF">EWH70_32730</name>
</gene>
<dbReference type="GO" id="GO:0071555">
    <property type="term" value="P:cell wall organization"/>
    <property type="evidence" value="ECO:0007669"/>
    <property type="project" value="TreeGrafter"/>
</dbReference>
<dbReference type="SUPFAM" id="SSF56601">
    <property type="entry name" value="beta-lactamase/transpeptidase-like"/>
    <property type="match status" value="1"/>
</dbReference>
<evidence type="ECO:0000313" key="8">
    <source>
        <dbReference type="EMBL" id="RZQ59877.1"/>
    </source>
</evidence>
<dbReference type="GO" id="GO:0008658">
    <property type="term" value="F:penicillin binding"/>
    <property type="evidence" value="ECO:0007669"/>
    <property type="project" value="InterPro"/>
</dbReference>
<keyword evidence="9" id="KW-1185">Reference proteome</keyword>
<sequence>MAPPRPRRAHNNARRTYSAGTRSAGAGQVGRGGAHSRFTVVRVLLVVLLCLAGGKLVVVQAFEAEALSQSAERQRVTPIDIPAQRGSIVDRNGTKLAFSVETRTLSVNLKRMRQDWAEFAQKNPEKGQNFETRAAAAARFIAAKLPGKTSERELLDLFHKPQDFTFLVNDIEPSIAEEITSKENFPEISKEVRSKREYPGGPLAANVVGFASWNMENPDVSKHNLNGRVGLESLRDNDLAGTPGRRLVDTAAGNDALVIPGSQRELQPATPGSDLELTLDADVQYELQRRLTDYVRKTRAKGGSAVIMDARTGEVYALANDKTFDPNDINTRTNELMNNRAVTTPFEPGSVNKIVTAAAAVEFGLTTPEAVQSVPGSLKVADHTVRDAWEHGTQNFTTTGIFAKSSNVGTLLLAQKVGEERFAEMLTRFGLGKRTGIGLPGESPGSVPPRNQWSGTTFGNLPIGQGLSMTVVQMAGMYQAIANNGLRVPPRIVEAKVNPDGTRVPEPAPEAVQVVSPQTANTVKDMLRAVTQKGKGQNSGTAPMAAVEGYQISGKTGTGQQVDPRTGGYSDSLYNITFAGMLPADNPRFVVGIRLDAPEATLPNGHSAGPLFHDVASYLAQRFQIPLSDQPAPVVPLVLS</sequence>
<comment type="caution">
    <text evidence="8">The sequence shown here is derived from an EMBL/GenBank/DDBJ whole genome shotgun (WGS) entry which is preliminary data.</text>
</comment>
<dbReference type="InterPro" id="IPR005311">
    <property type="entry name" value="PBP_dimer"/>
</dbReference>
<dbReference type="AlphaFoldDB" id="A0A4Q7IZH7"/>
<evidence type="ECO:0000259" key="7">
    <source>
        <dbReference type="Pfam" id="PF03717"/>
    </source>
</evidence>
<evidence type="ECO:0000256" key="4">
    <source>
        <dbReference type="SAM" id="MobiDB-lite"/>
    </source>
</evidence>
<dbReference type="PANTHER" id="PTHR30627">
    <property type="entry name" value="PEPTIDOGLYCAN D,D-TRANSPEPTIDASE"/>
    <property type="match status" value="1"/>
</dbReference>
<dbReference type="PANTHER" id="PTHR30627:SF1">
    <property type="entry name" value="PEPTIDOGLYCAN D,D-TRANSPEPTIDASE FTSI"/>
    <property type="match status" value="1"/>
</dbReference>
<dbReference type="InterPro" id="IPR050515">
    <property type="entry name" value="Beta-lactam/transpept"/>
</dbReference>
<dbReference type="Gene3D" id="3.40.710.10">
    <property type="entry name" value="DD-peptidase/beta-lactamase superfamily"/>
    <property type="match status" value="1"/>
</dbReference>
<dbReference type="Gene3D" id="3.30.450.330">
    <property type="match status" value="1"/>
</dbReference>
<dbReference type="SUPFAM" id="SSF56519">
    <property type="entry name" value="Penicillin binding protein dimerisation domain"/>
    <property type="match status" value="1"/>
</dbReference>
<comment type="subcellular location">
    <subcellularLocation>
        <location evidence="1">Membrane</location>
    </subcellularLocation>
</comment>
<proteinExistence type="inferred from homology"/>
<dbReference type="OrthoDB" id="9789078at2"/>
<feature type="compositionally biased region" description="Basic residues" evidence="4">
    <location>
        <begin position="1"/>
        <end position="13"/>
    </location>
</feature>
<dbReference type="Pfam" id="PF03717">
    <property type="entry name" value="PBP_dimer"/>
    <property type="match status" value="1"/>
</dbReference>
<dbReference type="Proteomes" id="UP000292003">
    <property type="component" value="Unassembled WGS sequence"/>
</dbReference>
<dbReference type="EMBL" id="SFCC01000021">
    <property type="protein sequence ID" value="RZQ59877.1"/>
    <property type="molecule type" value="Genomic_DNA"/>
</dbReference>
<reference evidence="8 9" key="1">
    <citation type="submission" date="2019-02" db="EMBL/GenBank/DDBJ databases">
        <title>Draft genome sequence of Amycolatopsis sp. 8-3EHSu isolated from roots of Suaeda maritima.</title>
        <authorList>
            <person name="Duangmal K."/>
            <person name="Chantavorakit T."/>
        </authorList>
    </citation>
    <scope>NUCLEOTIDE SEQUENCE [LARGE SCALE GENOMIC DNA]</scope>
    <source>
        <strain evidence="8 9">8-3EHSu</strain>
    </source>
</reference>
<keyword evidence="5" id="KW-0812">Transmembrane</keyword>
<dbReference type="InterPro" id="IPR001460">
    <property type="entry name" value="PCN-bd_Tpept"/>
</dbReference>
<organism evidence="8 9">
    <name type="scientific">Amycolatopsis suaedae</name>
    <dbReference type="NCBI Taxonomy" id="2510978"/>
    <lineage>
        <taxon>Bacteria</taxon>
        <taxon>Bacillati</taxon>
        <taxon>Actinomycetota</taxon>
        <taxon>Actinomycetes</taxon>
        <taxon>Pseudonocardiales</taxon>
        <taxon>Pseudonocardiaceae</taxon>
        <taxon>Amycolatopsis</taxon>
    </lineage>
</organism>
<evidence type="ECO:0000256" key="2">
    <source>
        <dbReference type="ARBA" id="ARBA00007171"/>
    </source>
</evidence>
<keyword evidence="5" id="KW-1133">Transmembrane helix</keyword>
<evidence type="ECO:0000256" key="5">
    <source>
        <dbReference type="SAM" id="Phobius"/>
    </source>
</evidence>
<dbReference type="RefSeq" id="WP_130479442.1">
    <property type="nucleotide sequence ID" value="NZ_SFCC01000021.1"/>
</dbReference>
<comment type="similarity">
    <text evidence="2">Belongs to the transpeptidase family.</text>
</comment>
<evidence type="ECO:0000256" key="3">
    <source>
        <dbReference type="ARBA" id="ARBA00023136"/>
    </source>
</evidence>
<feature type="domain" description="Penicillin-binding protein dimerisation" evidence="7">
    <location>
        <begin position="81"/>
        <end position="254"/>
    </location>
</feature>